<dbReference type="RefSeq" id="WP_343783256.1">
    <property type="nucleotide sequence ID" value="NZ_BAAACZ010000014.1"/>
</dbReference>
<keyword evidence="13" id="KW-1185">Reference proteome</keyword>
<dbReference type="EMBL" id="BAAACZ010000014">
    <property type="protein sequence ID" value="GAA0462936.1"/>
    <property type="molecule type" value="Genomic_DNA"/>
</dbReference>
<keyword evidence="3" id="KW-0808">Transferase</keyword>
<feature type="domain" description="Histidine kinase" evidence="10">
    <location>
        <begin position="1"/>
        <end position="192"/>
    </location>
</feature>
<evidence type="ECO:0000256" key="1">
    <source>
        <dbReference type="ARBA" id="ARBA00000085"/>
    </source>
</evidence>
<evidence type="ECO:0000256" key="8">
    <source>
        <dbReference type="PROSITE-ProRule" id="PRU00169"/>
    </source>
</evidence>
<evidence type="ECO:0000256" key="4">
    <source>
        <dbReference type="ARBA" id="ARBA00022741"/>
    </source>
</evidence>
<evidence type="ECO:0000259" key="11">
    <source>
        <dbReference type="PROSITE" id="PS50110"/>
    </source>
</evidence>
<dbReference type="SUPFAM" id="SSF52172">
    <property type="entry name" value="CheY-like"/>
    <property type="match status" value="1"/>
</dbReference>
<keyword evidence="8" id="KW-0597">Phosphoprotein</keyword>
<evidence type="ECO:0000313" key="12">
    <source>
        <dbReference type="EMBL" id="GAA0462936.1"/>
    </source>
</evidence>
<proteinExistence type="predicted"/>
<feature type="domain" description="Response regulatory" evidence="11">
    <location>
        <begin position="230"/>
        <end position="346"/>
    </location>
</feature>
<dbReference type="SMART" id="SM00448">
    <property type="entry name" value="REC"/>
    <property type="match status" value="1"/>
</dbReference>
<dbReference type="InterPro" id="IPR010559">
    <property type="entry name" value="Sig_transdc_His_kin_internal"/>
</dbReference>
<sequence length="557" mass="63234">MIKKSQKELETVIMVGNRLSFLLDDLFEMANLKITKPTIRQKSFYLQSIATGVLDMFYYMTHENKVTLKNEIQSDLPPVNADENRVLQILYNLIHNAVKFTKEGEISLSASEDQQKIIVTVKDTGDGMNAEAFDEMFQPYMQGENNINNSEGGVGLGLSVSKELVELHGGHIYGCSRPGVGTEISFTLSVSHEKPYELSREPTLTLNSNPLNTNSEQLKQNDQSSYKDANILIIDDDLININVIESVLSEENYELTSVQHSRELLSELNMKEWDLLILDVMMPDLSGYDLTTKVREQFNKAELPILLLTARSNPKDVVTGFNVGANDYISKPVNAKELRARVRSLVNIKKSTEKQLKLESKWLQAQIQPHFIFNTLNTISALSNMDIEKMKTLIEEFGELLRVKFNFSAYNELVSVEEELSIVRSYVYIEQVRFGEKIKVSWNIDNVKEFSIPLLTVQTIVENAVKHGVMMQVDIGKIEIKAFKRKDYLRIVVKDNGMGMDQETIQTIYNSDDIKGVGLVNTNKRLKMHYKTELEVKSIVGVGTIVAFNIYNKSSLD</sequence>
<evidence type="ECO:0000256" key="5">
    <source>
        <dbReference type="ARBA" id="ARBA00022777"/>
    </source>
</evidence>
<dbReference type="InterPro" id="IPR036890">
    <property type="entry name" value="HATPase_C_sf"/>
</dbReference>
<organism evidence="12 13">
    <name type="scientific">Alkalibacillus silvisoli</name>
    <dbReference type="NCBI Taxonomy" id="392823"/>
    <lineage>
        <taxon>Bacteria</taxon>
        <taxon>Bacillati</taxon>
        <taxon>Bacillota</taxon>
        <taxon>Bacilli</taxon>
        <taxon>Bacillales</taxon>
        <taxon>Bacillaceae</taxon>
        <taxon>Alkalibacillus</taxon>
    </lineage>
</organism>
<dbReference type="PANTHER" id="PTHR43047:SF72">
    <property type="entry name" value="OSMOSENSING HISTIDINE PROTEIN KINASE SLN1"/>
    <property type="match status" value="1"/>
</dbReference>
<accession>A0ABN0ZY74</accession>
<comment type="caution">
    <text evidence="12">The sequence shown here is derived from an EMBL/GenBank/DDBJ whole genome shotgun (WGS) entry which is preliminary data.</text>
</comment>
<evidence type="ECO:0000256" key="7">
    <source>
        <dbReference type="ARBA" id="ARBA00023012"/>
    </source>
</evidence>
<feature type="domain" description="Histidine kinase" evidence="10">
    <location>
        <begin position="457"/>
        <end position="554"/>
    </location>
</feature>
<dbReference type="EC" id="2.7.13.3" evidence="2"/>
<dbReference type="PROSITE" id="PS50110">
    <property type="entry name" value="RESPONSE_REGULATORY"/>
    <property type="match status" value="1"/>
</dbReference>
<evidence type="ECO:0000259" key="10">
    <source>
        <dbReference type="PROSITE" id="PS50109"/>
    </source>
</evidence>
<name>A0ABN0ZY74_9BACI</name>
<evidence type="ECO:0000256" key="9">
    <source>
        <dbReference type="SAM" id="MobiDB-lite"/>
    </source>
</evidence>
<dbReference type="Gene3D" id="3.30.565.10">
    <property type="entry name" value="Histidine kinase-like ATPase, C-terminal domain"/>
    <property type="match status" value="2"/>
</dbReference>
<gene>
    <name evidence="12" type="ORF">GCM10008935_18140</name>
</gene>
<dbReference type="PANTHER" id="PTHR43047">
    <property type="entry name" value="TWO-COMPONENT HISTIDINE PROTEIN KINASE"/>
    <property type="match status" value="1"/>
</dbReference>
<dbReference type="InterPro" id="IPR011006">
    <property type="entry name" value="CheY-like_superfamily"/>
</dbReference>
<dbReference type="InterPro" id="IPR004358">
    <property type="entry name" value="Sig_transdc_His_kin-like_C"/>
</dbReference>
<keyword evidence="5" id="KW-0418">Kinase</keyword>
<keyword evidence="6" id="KW-0067">ATP-binding</keyword>
<dbReference type="Pfam" id="PF02518">
    <property type="entry name" value="HATPase_c"/>
    <property type="match status" value="2"/>
</dbReference>
<comment type="catalytic activity">
    <reaction evidence="1">
        <text>ATP + protein L-histidine = ADP + protein N-phospho-L-histidine.</text>
        <dbReference type="EC" id="2.7.13.3"/>
    </reaction>
</comment>
<dbReference type="Pfam" id="PF00072">
    <property type="entry name" value="Response_reg"/>
    <property type="match status" value="1"/>
</dbReference>
<dbReference type="InterPro" id="IPR005467">
    <property type="entry name" value="His_kinase_dom"/>
</dbReference>
<dbReference type="SMART" id="SM00387">
    <property type="entry name" value="HATPase_c"/>
    <property type="match status" value="2"/>
</dbReference>
<dbReference type="InterPro" id="IPR001789">
    <property type="entry name" value="Sig_transdc_resp-reg_receiver"/>
</dbReference>
<dbReference type="CDD" id="cd17574">
    <property type="entry name" value="REC_OmpR"/>
    <property type="match status" value="1"/>
</dbReference>
<reference evidence="12 13" key="1">
    <citation type="journal article" date="2019" name="Int. J. Syst. Evol. Microbiol.">
        <title>The Global Catalogue of Microorganisms (GCM) 10K type strain sequencing project: providing services to taxonomists for standard genome sequencing and annotation.</title>
        <authorList>
            <consortium name="The Broad Institute Genomics Platform"/>
            <consortium name="The Broad Institute Genome Sequencing Center for Infectious Disease"/>
            <person name="Wu L."/>
            <person name="Ma J."/>
        </authorList>
    </citation>
    <scope>NUCLEOTIDE SEQUENCE [LARGE SCALE GENOMIC DNA]</scope>
    <source>
        <strain evidence="12 13">JCM 14193</strain>
    </source>
</reference>
<dbReference type="InterPro" id="IPR003594">
    <property type="entry name" value="HATPase_dom"/>
</dbReference>
<dbReference type="Gene3D" id="3.40.50.2300">
    <property type="match status" value="1"/>
</dbReference>
<protein>
    <recommendedName>
        <fullName evidence="2">histidine kinase</fullName>
        <ecNumber evidence="2">2.7.13.3</ecNumber>
    </recommendedName>
</protein>
<dbReference type="Pfam" id="PF06580">
    <property type="entry name" value="His_kinase"/>
    <property type="match status" value="1"/>
</dbReference>
<dbReference type="PROSITE" id="PS50109">
    <property type="entry name" value="HIS_KIN"/>
    <property type="match status" value="2"/>
</dbReference>
<evidence type="ECO:0000256" key="2">
    <source>
        <dbReference type="ARBA" id="ARBA00012438"/>
    </source>
</evidence>
<keyword evidence="4" id="KW-0547">Nucleotide-binding</keyword>
<evidence type="ECO:0000256" key="3">
    <source>
        <dbReference type="ARBA" id="ARBA00022679"/>
    </source>
</evidence>
<dbReference type="PRINTS" id="PR00344">
    <property type="entry name" value="BCTRLSENSOR"/>
</dbReference>
<feature type="compositionally biased region" description="Low complexity" evidence="9">
    <location>
        <begin position="202"/>
        <end position="215"/>
    </location>
</feature>
<dbReference type="SUPFAM" id="SSF55874">
    <property type="entry name" value="ATPase domain of HSP90 chaperone/DNA topoisomerase II/histidine kinase"/>
    <property type="match status" value="2"/>
</dbReference>
<evidence type="ECO:0000256" key="6">
    <source>
        <dbReference type="ARBA" id="ARBA00022840"/>
    </source>
</evidence>
<dbReference type="Proteomes" id="UP001500740">
    <property type="component" value="Unassembled WGS sequence"/>
</dbReference>
<feature type="region of interest" description="Disordered" evidence="9">
    <location>
        <begin position="199"/>
        <end position="220"/>
    </location>
</feature>
<evidence type="ECO:0000313" key="13">
    <source>
        <dbReference type="Proteomes" id="UP001500740"/>
    </source>
</evidence>
<keyword evidence="7" id="KW-0902">Two-component regulatory system</keyword>
<feature type="modified residue" description="4-aspartylphosphate" evidence="8">
    <location>
        <position position="279"/>
    </location>
</feature>